<dbReference type="EMBL" id="CM045761">
    <property type="protein sequence ID" value="KAI8016049.1"/>
    <property type="molecule type" value="Genomic_DNA"/>
</dbReference>
<feature type="non-terminal residue" evidence="1">
    <location>
        <position position="84"/>
    </location>
</feature>
<name>A0ACC0HRA9_9ERIC</name>
<sequence length="84" mass="9807">MSVAEMKMLRWMCGKTRQDRIRNECIREWIGVAPLEDKLRENRLRWFGHIQQRPTEAVVKRCDAATIDGSVRGRDRPKLALASV</sequence>
<organism evidence="1 2">
    <name type="scientific">Camellia lanceoleosa</name>
    <dbReference type="NCBI Taxonomy" id="1840588"/>
    <lineage>
        <taxon>Eukaryota</taxon>
        <taxon>Viridiplantae</taxon>
        <taxon>Streptophyta</taxon>
        <taxon>Embryophyta</taxon>
        <taxon>Tracheophyta</taxon>
        <taxon>Spermatophyta</taxon>
        <taxon>Magnoliopsida</taxon>
        <taxon>eudicotyledons</taxon>
        <taxon>Gunneridae</taxon>
        <taxon>Pentapetalae</taxon>
        <taxon>asterids</taxon>
        <taxon>Ericales</taxon>
        <taxon>Theaceae</taxon>
        <taxon>Camellia</taxon>
    </lineage>
</organism>
<comment type="caution">
    <text evidence="1">The sequence shown here is derived from an EMBL/GenBank/DDBJ whole genome shotgun (WGS) entry which is preliminary data.</text>
</comment>
<evidence type="ECO:0000313" key="1">
    <source>
        <dbReference type="EMBL" id="KAI8016049.1"/>
    </source>
</evidence>
<reference evidence="1 2" key="1">
    <citation type="journal article" date="2022" name="Plant J.">
        <title>Chromosome-level genome of Camellia lanceoleosa provides a valuable resource for understanding genome evolution and self-incompatibility.</title>
        <authorList>
            <person name="Gong W."/>
            <person name="Xiao S."/>
            <person name="Wang L."/>
            <person name="Liao Z."/>
            <person name="Chang Y."/>
            <person name="Mo W."/>
            <person name="Hu G."/>
            <person name="Li W."/>
            <person name="Zhao G."/>
            <person name="Zhu H."/>
            <person name="Hu X."/>
            <person name="Ji K."/>
            <person name="Xiang X."/>
            <person name="Song Q."/>
            <person name="Yuan D."/>
            <person name="Jin S."/>
            <person name="Zhang L."/>
        </authorList>
    </citation>
    <scope>NUCLEOTIDE SEQUENCE [LARGE SCALE GENOMIC DNA]</scope>
    <source>
        <strain evidence="1">SQ_2022a</strain>
    </source>
</reference>
<evidence type="ECO:0000313" key="2">
    <source>
        <dbReference type="Proteomes" id="UP001060215"/>
    </source>
</evidence>
<gene>
    <name evidence="1" type="ORF">LOK49_LG05G02571</name>
</gene>
<keyword evidence="2" id="KW-1185">Reference proteome</keyword>
<dbReference type="Proteomes" id="UP001060215">
    <property type="component" value="Chromosome 4"/>
</dbReference>
<proteinExistence type="predicted"/>
<protein>
    <submittedName>
        <fullName evidence="1">Uncharacterized protein</fullName>
    </submittedName>
</protein>
<accession>A0ACC0HRA9</accession>